<comment type="caution">
    <text evidence="1">The sequence shown here is derived from an EMBL/GenBank/DDBJ whole genome shotgun (WGS) entry which is preliminary data.</text>
</comment>
<dbReference type="InterPro" id="IPR001387">
    <property type="entry name" value="Cro/C1-type_HTH"/>
</dbReference>
<proteinExistence type="predicted"/>
<protein>
    <submittedName>
        <fullName evidence="1">Uncharacterized protein</fullName>
    </submittedName>
</protein>
<keyword evidence="2" id="KW-1185">Reference proteome</keyword>
<dbReference type="EMBL" id="VUNC01000001">
    <property type="protein sequence ID" value="MST71665.1"/>
    <property type="molecule type" value="Genomic_DNA"/>
</dbReference>
<reference evidence="1 2" key="1">
    <citation type="submission" date="2019-08" db="EMBL/GenBank/DDBJ databases">
        <title>In-depth cultivation of the pig gut microbiome towards novel bacterial diversity and tailored functional studies.</title>
        <authorList>
            <person name="Wylensek D."/>
            <person name="Hitch T.C.A."/>
            <person name="Clavel T."/>
        </authorList>
    </citation>
    <scope>NUCLEOTIDE SEQUENCE [LARGE SCALE GENOMIC DNA]</scope>
    <source>
        <strain evidence="1 2">CA-Schmier-601-WT-1</strain>
    </source>
</reference>
<dbReference type="CDD" id="cd00093">
    <property type="entry name" value="HTH_XRE"/>
    <property type="match status" value="1"/>
</dbReference>
<organism evidence="1 2">
    <name type="scientific">Olsenella porci</name>
    <dbReference type="NCBI Taxonomy" id="2652279"/>
    <lineage>
        <taxon>Bacteria</taxon>
        <taxon>Bacillati</taxon>
        <taxon>Actinomycetota</taxon>
        <taxon>Coriobacteriia</taxon>
        <taxon>Coriobacteriales</taxon>
        <taxon>Atopobiaceae</taxon>
        <taxon>Olsenella</taxon>
    </lineage>
</organism>
<sequence length="266" mass="29685">MAGRTRGAKGTWGDLDVRHIVAPHMNMREAIGARGLTRDGFAAAMGVSAKRLDKWLDGAPGSSQAATCIQNDELVHAARILGVSVWYLLDLTDSPDGSGAKPFRRYETLREWWGKAKDPEKAAPWYQDFVCYEDGSSSFEEGIVTWRLTDAQGHKCFVRTCHDVQALYDRWDEATSSLSCDPETGDFTPETEAALDGYDAWLRWFRANAAEWLRRDLLGLRGDYRDPLAVVRVGLEYASKTANQDKFDALLARIDAETRDAMDALA</sequence>
<dbReference type="Proteomes" id="UP000469325">
    <property type="component" value="Unassembled WGS sequence"/>
</dbReference>
<gene>
    <name evidence="1" type="ORF">FYJ68_00815</name>
</gene>
<accession>A0A6N7XNL1</accession>
<evidence type="ECO:0000313" key="2">
    <source>
        <dbReference type="Proteomes" id="UP000469325"/>
    </source>
</evidence>
<name>A0A6N7XNL1_9ACTN</name>
<evidence type="ECO:0000313" key="1">
    <source>
        <dbReference type="EMBL" id="MST71665.1"/>
    </source>
</evidence>
<dbReference type="AlphaFoldDB" id="A0A6N7XNL1"/>
<dbReference type="RefSeq" id="WP_154433430.1">
    <property type="nucleotide sequence ID" value="NZ_VUNC01000001.1"/>
</dbReference>